<dbReference type="PANTHER" id="PTHR10024:SF348">
    <property type="entry name" value="SYNAPTOTAGMIN-17"/>
    <property type="match status" value="1"/>
</dbReference>
<dbReference type="InterPro" id="IPR000008">
    <property type="entry name" value="C2_dom"/>
</dbReference>
<dbReference type="PANTHER" id="PTHR10024">
    <property type="entry name" value="SYNAPTOTAGMIN"/>
    <property type="match status" value="1"/>
</dbReference>
<dbReference type="InterPro" id="IPR035892">
    <property type="entry name" value="C2_domain_sf"/>
</dbReference>
<name>A0A2G9UYG3_TELCI</name>
<dbReference type="GO" id="GO:0017156">
    <property type="term" value="P:calcium-ion regulated exocytosis"/>
    <property type="evidence" value="ECO:0007669"/>
    <property type="project" value="TreeGrafter"/>
</dbReference>
<feature type="compositionally biased region" description="Basic and acidic residues" evidence="1">
    <location>
        <begin position="203"/>
        <end position="212"/>
    </location>
</feature>
<dbReference type="Proteomes" id="UP000230423">
    <property type="component" value="Unassembled WGS sequence"/>
</dbReference>
<organism evidence="3 4">
    <name type="scientific">Teladorsagia circumcincta</name>
    <name type="common">Brown stomach worm</name>
    <name type="synonym">Ostertagia circumcincta</name>
    <dbReference type="NCBI Taxonomy" id="45464"/>
    <lineage>
        <taxon>Eukaryota</taxon>
        <taxon>Metazoa</taxon>
        <taxon>Ecdysozoa</taxon>
        <taxon>Nematoda</taxon>
        <taxon>Chromadorea</taxon>
        <taxon>Rhabditida</taxon>
        <taxon>Rhabditina</taxon>
        <taxon>Rhabditomorpha</taxon>
        <taxon>Strongyloidea</taxon>
        <taxon>Trichostrongylidae</taxon>
        <taxon>Teladorsagia</taxon>
    </lineage>
</organism>
<evidence type="ECO:0000313" key="3">
    <source>
        <dbReference type="EMBL" id="PIO74762.1"/>
    </source>
</evidence>
<evidence type="ECO:0000256" key="1">
    <source>
        <dbReference type="SAM" id="MobiDB-lite"/>
    </source>
</evidence>
<dbReference type="GO" id="GO:0005544">
    <property type="term" value="F:calcium-dependent phospholipid binding"/>
    <property type="evidence" value="ECO:0007669"/>
    <property type="project" value="TreeGrafter"/>
</dbReference>
<feature type="domain" description="C2" evidence="2">
    <location>
        <begin position="49"/>
        <end position="174"/>
    </location>
</feature>
<keyword evidence="4" id="KW-1185">Reference proteome</keyword>
<dbReference type="SUPFAM" id="SSF49562">
    <property type="entry name" value="C2 domain (Calcium/lipid-binding domain, CaLB)"/>
    <property type="match status" value="1"/>
</dbReference>
<dbReference type="GO" id="GO:0001786">
    <property type="term" value="F:phosphatidylserine binding"/>
    <property type="evidence" value="ECO:0007669"/>
    <property type="project" value="TreeGrafter"/>
</dbReference>
<dbReference type="GO" id="GO:0005886">
    <property type="term" value="C:plasma membrane"/>
    <property type="evidence" value="ECO:0007669"/>
    <property type="project" value="TreeGrafter"/>
</dbReference>
<dbReference type="Gene3D" id="2.60.40.150">
    <property type="entry name" value="C2 domain"/>
    <property type="match status" value="1"/>
</dbReference>
<dbReference type="Pfam" id="PF00168">
    <property type="entry name" value="C2"/>
    <property type="match status" value="1"/>
</dbReference>
<dbReference type="AlphaFoldDB" id="A0A2G9UYG3"/>
<dbReference type="GO" id="GO:0000149">
    <property type="term" value="F:SNARE binding"/>
    <property type="evidence" value="ECO:0007669"/>
    <property type="project" value="TreeGrafter"/>
</dbReference>
<dbReference type="GO" id="GO:0005509">
    <property type="term" value="F:calcium ion binding"/>
    <property type="evidence" value="ECO:0007669"/>
    <property type="project" value="TreeGrafter"/>
</dbReference>
<sequence length="212" mass="23590">MAAALNNKHCKRVYAVVVAYGHSIHAVKELLRIESINLSIFDVNQCIDQSPAMNNIIEPSKQAADMFYQIYQAVLENEAGNKVLELCQDVCIKITMAQGEKQQTKSSRVLKSTTTAVYNEAVMFLFNPTKKDLDTTKITISVHDMQRTCTGDDVIGCAYLGMLAHDKSEIEQWKNTVEHMGKEYKGTHNLKPPHSAPPVHVAETGDHGVDDD</sequence>
<accession>A0A2G9UYG3</accession>
<feature type="region of interest" description="Disordered" evidence="1">
    <location>
        <begin position="184"/>
        <end position="212"/>
    </location>
</feature>
<dbReference type="GO" id="GO:0030276">
    <property type="term" value="F:clathrin binding"/>
    <property type="evidence" value="ECO:0007669"/>
    <property type="project" value="TreeGrafter"/>
</dbReference>
<evidence type="ECO:0000259" key="2">
    <source>
        <dbReference type="PROSITE" id="PS50004"/>
    </source>
</evidence>
<dbReference type="OrthoDB" id="9947256at2759"/>
<proteinExistence type="predicted"/>
<gene>
    <name evidence="3" type="ORF">TELCIR_03229</name>
</gene>
<reference evidence="3 4" key="1">
    <citation type="submission" date="2015-09" db="EMBL/GenBank/DDBJ databases">
        <title>Draft genome of the parasitic nematode Teladorsagia circumcincta isolate WARC Sus (inbred).</title>
        <authorList>
            <person name="Mitreva M."/>
        </authorList>
    </citation>
    <scope>NUCLEOTIDE SEQUENCE [LARGE SCALE GENOMIC DNA]</scope>
    <source>
        <strain evidence="3 4">S</strain>
    </source>
</reference>
<dbReference type="PROSITE" id="PS50004">
    <property type="entry name" value="C2"/>
    <property type="match status" value="1"/>
</dbReference>
<dbReference type="GO" id="GO:0070382">
    <property type="term" value="C:exocytic vesicle"/>
    <property type="evidence" value="ECO:0007669"/>
    <property type="project" value="TreeGrafter"/>
</dbReference>
<dbReference type="EMBL" id="KZ345226">
    <property type="protein sequence ID" value="PIO74762.1"/>
    <property type="molecule type" value="Genomic_DNA"/>
</dbReference>
<evidence type="ECO:0000313" key="4">
    <source>
        <dbReference type="Proteomes" id="UP000230423"/>
    </source>
</evidence>
<protein>
    <submittedName>
        <fullName evidence="3">C2 domain protein</fullName>
    </submittedName>
</protein>